<dbReference type="SUPFAM" id="SSF54631">
    <property type="entry name" value="CBS-domain pair"/>
    <property type="match status" value="1"/>
</dbReference>
<dbReference type="Pfam" id="PF00571">
    <property type="entry name" value="CBS"/>
    <property type="match status" value="1"/>
</dbReference>
<feature type="domain" description="CBS" evidence="1">
    <location>
        <begin position="9"/>
        <end position="56"/>
    </location>
</feature>
<sequence>VPVTAIPRRMDYKPVRADARMEDMIDRALDQNFIPVVDDQKNFIGIIKRKDIIKYFYDKMGREERKTASAQGKRIVLAGV</sequence>
<name>A0A9D2HIX5_9FIRM</name>
<dbReference type="InterPro" id="IPR046342">
    <property type="entry name" value="CBS_dom_sf"/>
</dbReference>
<dbReference type="AlphaFoldDB" id="A0A9D2HIX5"/>
<gene>
    <name evidence="2" type="ORF">IAA07_06065</name>
</gene>
<dbReference type="Gene3D" id="3.10.580.10">
    <property type="entry name" value="CBS-domain"/>
    <property type="match status" value="1"/>
</dbReference>
<dbReference type="InterPro" id="IPR000644">
    <property type="entry name" value="CBS_dom"/>
</dbReference>
<dbReference type="EMBL" id="DWZA01000053">
    <property type="protein sequence ID" value="HJA71133.1"/>
    <property type="molecule type" value="Genomic_DNA"/>
</dbReference>
<feature type="non-terminal residue" evidence="2">
    <location>
        <position position="1"/>
    </location>
</feature>
<comment type="caution">
    <text evidence="2">The sequence shown here is derived from an EMBL/GenBank/DDBJ whole genome shotgun (WGS) entry which is preliminary data.</text>
</comment>
<reference evidence="2" key="1">
    <citation type="journal article" date="2021" name="PeerJ">
        <title>Extensive microbial diversity within the chicken gut microbiome revealed by metagenomics and culture.</title>
        <authorList>
            <person name="Gilroy R."/>
            <person name="Ravi A."/>
            <person name="Getino M."/>
            <person name="Pursley I."/>
            <person name="Horton D.L."/>
            <person name="Alikhan N.F."/>
            <person name="Baker D."/>
            <person name="Gharbi K."/>
            <person name="Hall N."/>
            <person name="Watson M."/>
            <person name="Adriaenssens E.M."/>
            <person name="Foster-Nyarko E."/>
            <person name="Jarju S."/>
            <person name="Secka A."/>
            <person name="Antonio M."/>
            <person name="Oren A."/>
            <person name="Chaudhuri R.R."/>
            <person name="La Ragione R."/>
            <person name="Hildebrand F."/>
            <person name="Pallen M.J."/>
        </authorList>
    </citation>
    <scope>NUCLEOTIDE SEQUENCE</scope>
    <source>
        <strain evidence="2">CHK178-16964</strain>
    </source>
</reference>
<evidence type="ECO:0000313" key="3">
    <source>
        <dbReference type="Proteomes" id="UP000823900"/>
    </source>
</evidence>
<evidence type="ECO:0000259" key="1">
    <source>
        <dbReference type="Pfam" id="PF00571"/>
    </source>
</evidence>
<organism evidence="2 3">
    <name type="scientific">Candidatus Lachnoclostridium stercoravium</name>
    <dbReference type="NCBI Taxonomy" id="2838633"/>
    <lineage>
        <taxon>Bacteria</taxon>
        <taxon>Bacillati</taxon>
        <taxon>Bacillota</taxon>
        <taxon>Clostridia</taxon>
        <taxon>Lachnospirales</taxon>
        <taxon>Lachnospiraceae</taxon>
    </lineage>
</organism>
<accession>A0A9D2HIX5</accession>
<dbReference type="Proteomes" id="UP000823900">
    <property type="component" value="Unassembled WGS sequence"/>
</dbReference>
<proteinExistence type="predicted"/>
<protein>
    <submittedName>
        <fullName evidence="2">CBS domain-containing protein</fullName>
    </submittedName>
</protein>
<reference evidence="2" key="2">
    <citation type="submission" date="2021-04" db="EMBL/GenBank/DDBJ databases">
        <authorList>
            <person name="Gilroy R."/>
        </authorList>
    </citation>
    <scope>NUCLEOTIDE SEQUENCE</scope>
    <source>
        <strain evidence="2">CHK178-16964</strain>
    </source>
</reference>
<evidence type="ECO:0000313" key="2">
    <source>
        <dbReference type="EMBL" id="HJA71133.1"/>
    </source>
</evidence>